<dbReference type="Gene3D" id="3.40.50.720">
    <property type="entry name" value="NAD(P)-binding Rossmann-like Domain"/>
    <property type="match status" value="1"/>
</dbReference>
<reference evidence="3 4" key="1">
    <citation type="submission" date="2018-06" db="EMBL/GenBank/DDBJ databases">
        <title>Genomic Encyclopedia of Archaeal and Bacterial Type Strains, Phase II (KMG-II): from individual species to whole genera.</title>
        <authorList>
            <person name="Goeker M."/>
        </authorList>
    </citation>
    <scope>NUCLEOTIDE SEQUENCE [LARGE SCALE GENOMIC DNA]</scope>
    <source>
        <strain evidence="3 4">DSM 12408</strain>
    </source>
</reference>
<dbReference type="InterPro" id="IPR003148">
    <property type="entry name" value="RCK_N"/>
</dbReference>
<feature type="domain" description="RCK C-terminal" evidence="2">
    <location>
        <begin position="133"/>
        <end position="227"/>
    </location>
</feature>
<dbReference type="InterPro" id="IPR006037">
    <property type="entry name" value="RCK_C"/>
</dbReference>
<protein>
    <submittedName>
        <fullName evidence="3">Trk system potassium uptake protein TrkA</fullName>
    </submittedName>
</protein>
<proteinExistence type="predicted"/>
<dbReference type="InterPro" id="IPR036291">
    <property type="entry name" value="NAD(P)-bd_dom_sf"/>
</dbReference>
<dbReference type="PROSITE" id="PS51202">
    <property type="entry name" value="RCK_C"/>
    <property type="match status" value="1"/>
</dbReference>
<dbReference type="SUPFAM" id="SSF51735">
    <property type="entry name" value="NAD(P)-binding Rossmann-fold domains"/>
    <property type="match status" value="1"/>
</dbReference>
<evidence type="ECO:0000313" key="4">
    <source>
        <dbReference type="Proteomes" id="UP000248987"/>
    </source>
</evidence>
<dbReference type="InterPro" id="IPR050721">
    <property type="entry name" value="Trk_Ktr_HKT_K-transport"/>
</dbReference>
<dbReference type="PANTHER" id="PTHR43833">
    <property type="entry name" value="POTASSIUM CHANNEL PROTEIN 2-RELATED-RELATED"/>
    <property type="match status" value="1"/>
</dbReference>
<dbReference type="GO" id="GO:0006813">
    <property type="term" value="P:potassium ion transport"/>
    <property type="evidence" value="ECO:0007669"/>
    <property type="project" value="InterPro"/>
</dbReference>
<feature type="domain" description="RCK N-terminal" evidence="1">
    <location>
        <begin position="1"/>
        <end position="116"/>
    </location>
</feature>
<dbReference type="AlphaFoldDB" id="A0A1A7QXV4"/>
<organism evidence="3 4">
    <name type="scientific">Gelidibacter algens</name>
    <dbReference type="NCBI Taxonomy" id="49280"/>
    <lineage>
        <taxon>Bacteria</taxon>
        <taxon>Pseudomonadati</taxon>
        <taxon>Bacteroidota</taxon>
        <taxon>Flavobacteriia</taxon>
        <taxon>Flavobacteriales</taxon>
        <taxon>Flavobacteriaceae</taxon>
        <taxon>Gelidibacter</taxon>
    </lineage>
</organism>
<dbReference type="STRING" id="49280.A9996_13210"/>
<gene>
    <name evidence="3" type="ORF">LX77_01982</name>
</gene>
<evidence type="ECO:0000313" key="3">
    <source>
        <dbReference type="EMBL" id="RAJ24430.1"/>
    </source>
</evidence>
<dbReference type="RefSeq" id="WP_066435826.1">
    <property type="nucleotide sequence ID" value="NZ_LZRN01000029.1"/>
</dbReference>
<comment type="caution">
    <text evidence="3">The sequence shown here is derived from an EMBL/GenBank/DDBJ whole genome shotgun (WGS) entry which is preliminary data.</text>
</comment>
<accession>A0A1A7QXV4</accession>
<keyword evidence="4" id="KW-1185">Reference proteome</keyword>
<dbReference type="InterPro" id="IPR036721">
    <property type="entry name" value="RCK_C_sf"/>
</dbReference>
<dbReference type="Pfam" id="PF02254">
    <property type="entry name" value="TrkA_N"/>
    <property type="match status" value="1"/>
</dbReference>
<dbReference type="Gene3D" id="3.30.70.1450">
    <property type="entry name" value="Regulator of K+ conductance, C-terminal domain"/>
    <property type="match status" value="1"/>
</dbReference>
<dbReference type="Proteomes" id="UP000248987">
    <property type="component" value="Unassembled WGS sequence"/>
</dbReference>
<sequence length="227" mass="24972">MKIIIIGLGNFGLALALNLTETGNEVIGVDRQMEKVNLVKDQLAHVVCMDATNELAYQALPTKQADLTVVAIGENEGAAIITTAIVKKLCAGKVISRSLSPIHDTVLQAMGIDFIVHPEQEAAQKLTYKINLKNVIDNYKIDEHYSITEIKTPESFVGKTIGELNIRLNHHVNVITLLRIREKINFIGAPAKVKVIGVPTTNTRIEKDDIMVVFGLNEKIADLNNKK</sequence>
<dbReference type="GO" id="GO:0008324">
    <property type="term" value="F:monoatomic cation transmembrane transporter activity"/>
    <property type="evidence" value="ECO:0007669"/>
    <property type="project" value="InterPro"/>
</dbReference>
<dbReference type="OrthoDB" id="9776294at2"/>
<dbReference type="PANTHER" id="PTHR43833:SF7">
    <property type="entry name" value="KTR SYSTEM POTASSIUM UPTAKE PROTEIN C"/>
    <property type="match status" value="1"/>
</dbReference>
<name>A0A1A7QXV4_9FLAO</name>
<evidence type="ECO:0000259" key="2">
    <source>
        <dbReference type="PROSITE" id="PS51202"/>
    </source>
</evidence>
<dbReference type="PROSITE" id="PS51201">
    <property type="entry name" value="RCK_N"/>
    <property type="match status" value="1"/>
</dbReference>
<dbReference type="SUPFAM" id="SSF116726">
    <property type="entry name" value="TrkA C-terminal domain-like"/>
    <property type="match status" value="1"/>
</dbReference>
<evidence type="ECO:0000259" key="1">
    <source>
        <dbReference type="PROSITE" id="PS51201"/>
    </source>
</evidence>
<dbReference type="EMBL" id="QLLQ01000006">
    <property type="protein sequence ID" value="RAJ24430.1"/>
    <property type="molecule type" value="Genomic_DNA"/>
</dbReference>